<evidence type="ECO:0000256" key="1">
    <source>
        <dbReference type="ARBA" id="ARBA00022605"/>
    </source>
</evidence>
<evidence type="ECO:0000256" key="4">
    <source>
        <dbReference type="ARBA" id="ARBA00023167"/>
    </source>
</evidence>
<dbReference type="InterPro" id="IPR001303">
    <property type="entry name" value="Aldolase_II/adducin_N"/>
</dbReference>
<keyword evidence="9" id="KW-1185">Reference proteome</keyword>
<comment type="cofactor">
    <cofactor evidence="6">
        <name>Zn(2+)</name>
        <dbReference type="ChEBI" id="CHEBI:29105"/>
    </cofactor>
    <text evidence="6">Binds 1 zinc ion per subunit.</text>
</comment>
<reference evidence="8 9" key="1">
    <citation type="submission" date="2020-06" db="EMBL/GenBank/DDBJ databases">
        <title>Actinokineospora xiongansis sp. nov., isolated from soil of Baiyangdian.</title>
        <authorList>
            <person name="Zhang X."/>
        </authorList>
    </citation>
    <scope>NUCLEOTIDE SEQUENCE [LARGE SCALE GENOMIC DNA]</scope>
    <source>
        <strain evidence="8 9">HBU206404</strain>
    </source>
</reference>
<dbReference type="InterPro" id="IPR036409">
    <property type="entry name" value="Aldolase_II/adducin_N_sf"/>
</dbReference>
<evidence type="ECO:0000313" key="9">
    <source>
        <dbReference type="Proteomes" id="UP000734823"/>
    </source>
</evidence>
<dbReference type="InterPro" id="IPR050197">
    <property type="entry name" value="Aldolase_class_II_sugar_metab"/>
</dbReference>
<dbReference type="PANTHER" id="PTHR22789">
    <property type="entry name" value="FUCULOSE PHOSPHATE ALDOLASE"/>
    <property type="match status" value="1"/>
</dbReference>
<dbReference type="EC" id="4.2.1.109" evidence="6"/>
<dbReference type="NCBIfam" id="TIGR03328">
    <property type="entry name" value="salvage_mtnB"/>
    <property type="match status" value="1"/>
</dbReference>
<keyword evidence="4 6" id="KW-0486">Methionine biosynthesis</keyword>
<dbReference type="Pfam" id="PF00596">
    <property type="entry name" value="Aldolase_II"/>
    <property type="match status" value="1"/>
</dbReference>
<comment type="function">
    <text evidence="6">Catalyzes the dehydration of methylthioribulose-1-phosphate (MTRu-1-P) into 2,3-diketo-5-methylthiopentyl-1-phosphate (DK-MTP-1-P).</text>
</comment>
<name>A0ABR7L5M1_9PSEU</name>
<comment type="caution">
    <text evidence="8">The sequence shown here is derived from an EMBL/GenBank/DDBJ whole genome shotgun (WGS) entry which is preliminary data.</text>
</comment>
<dbReference type="EMBL" id="JABVED010000006">
    <property type="protein sequence ID" value="MBC6447924.1"/>
    <property type="molecule type" value="Genomic_DNA"/>
</dbReference>
<dbReference type="PANTHER" id="PTHR22789:SF0">
    <property type="entry name" value="3-OXO-TETRONATE 4-PHOSPHATE DECARBOXYLASE-RELATED"/>
    <property type="match status" value="1"/>
</dbReference>
<proteinExistence type="inferred from homology"/>
<dbReference type="Gene3D" id="3.40.225.10">
    <property type="entry name" value="Class II aldolase/adducin N-terminal domain"/>
    <property type="match status" value="1"/>
</dbReference>
<dbReference type="SUPFAM" id="SSF53639">
    <property type="entry name" value="AraD/HMP-PK domain-like"/>
    <property type="match status" value="1"/>
</dbReference>
<dbReference type="GO" id="GO:0046570">
    <property type="term" value="F:methylthioribulose 1-phosphate dehydratase activity"/>
    <property type="evidence" value="ECO:0007669"/>
    <property type="project" value="UniProtKB-EC"/>
</dbReference>
<keyword evidence="1 6" id="KW-0028">Amino-acid biosynthesis</keyword>
<evidence type="ECO:0000256" key="2">
    <source>
        <dbReference type="ARBA" id="ARBA00022723"/>
    </source>
</evidence>
<dbReference type="SMART" id="SM01007">
    <property type="entry name" value="Aldolase_II"/>
    <property type="match status" value="1"/>
</dbReference>
<dbReference type="HAMAP" id="MF_01677">
    <property type="entry name" value="Salvage_MtnB"/>
    <property type="match status" value="1"/>
</dbReference>
<evidence type="ECO:0000259" key="7">
    <source>
        <dbReference type="SMART" id="SM01007"/>
    </source>
</evidence>
<protein>
    <recommendedName>
        <fullName evidence="6">Methylthioribulose-1-phosphate dehydratase</fullName>
        <shortName evidence="6">MTRu-1-P dehydratase</shortName>
        <ecNumber evidence="6">4.2.1.109</ecNumber>
    </recommendedName>
</protein>
<evidence type="ECO:0000256" key="3">
    <source>
        <dbReference type="ARBA" id="ARBA00022833"/>
    </source>
</evidence>
<comment type="similarity">
    <text evidence="6">Belongs to the aldolase class II family. MtnB subfamily.</text>
</comment>
<keyword evidence="2 6" id="KW-0479">Metal-binding</keyword>
<sequence>MTDLAAMSAQLYARGWMEGTAGNISVRLDAETALITASGVSKGSLTSEDTVRVRIADARPVESAGPRPSAETSIHTALYQVFPDCGAVVHAHPPYATAVAALATRRGADVEEFVGLEIIKGLGATDKVLIPVFENHAEVPRIGADVAARLTPDAPPALLIGAHGATTWGPTLAAARNRMECLEMLCRLRLLIERNA</sequence>
<evidence type="ECO:0000256" key="6">
    <source>
        <dbReference type="HAMAP-Rule" id="MF_01677"/>
    </source>
</evidence>
<gene>
    <name evidence="6 8" type="primary">mtnB</name>
    <name evidence="8" type="ORF">GPZ80_12155</name>
</gene>
<keyword evidence="5 6" id="KW-0456">Lyase</keyword>
<evidence type="ECO:0000313" key="8">
    <source>
        <dbReference type="EMBL" id="MBC6447924.1"/>
    </source>
</evidence>
<evidence type="ECO:0000256" key="5">
    <source>
        <dbReference type="ARBA" id="ARBA00023239"/>
    </source>
</evidence>
<comment type="pathway">
    <text evidence="6">Amino-acid biosynthesis; L-methionine biosynthesis via salvage pathway; L-methionine from S-methyl-5-thio-alpha-D-ribose 1-phosphate: step 2/6.</text>
</comment>
<organism evidence="8 9">
    <name type="scientific">Actinokineospora xionganensis</name>
    <dbReference type="NCBI Taxonomy" id="2684470"/>
    <lineage>
        <taxon>Bacteria</taxon>
        <taxon>Bacillati</taxon>
        <taxon>Actinomycetota</taxon>
        <taxon>Actinomycetes</taxon>
        <taxon>Pseudonocardiales</taxon>
        <taxon>Pseudonocardiaceae</taxon>
        <taxon>Actinokineospora</taxon>
    </lineage>
</organism>
<feature type="domain" description="Class II aldolase/adducin N-terminal" evidence="7">
    <location>
        <begin position="2"/>
        <end position="190"/>
    </location>
</feature>
<keyword evidence="3 6" id="KW-0862">Zinc</keyword>
<dbReference type="RefSeq" id="WP_187220439.1">
    <property type="nucleotide sequence ID" value="NZ_JABVED010000006.1"/>
</dbReference>
<accession>A0ABR7L5M1</accession>
<dbReference type="Proteomes" id="UP000734823">
    <property type="component" value="Unassembled WGS sequence"/>
</dbReference>
<feature type="binding site" evidence="6">
    <location>
        <position position="90"/>
    </location>
    <ligand>
        <name>Zn(2+)</name>
        <dbReference type="ChEBI" id="CHEBI:29105"/>
    </ligand>
</feature>
<comment type="catalytic activity">
    <reaction evidence="6">
        <text>5-(methylsulfanyl)-D-ribulose 1-phosphate = 5-methylsulfanyl-2,3-dioxopentyl phosphate + H2O</text>
        <dbReference type="Rhea" id="RHEA:15549"/>
        <dbReference type="ChEBI" id="CHEBI:15377"/>
        <dbReference type="ChEBI" id="CHEBI:58548"/>
        <dbReference type="ChEBI" id="CHEBI:58828"/>
        <dbReference type="EC" id="4.2.1.109"/>
    </reaction>
</comment>
<feature type="binding site" evidence="6">
    <location>
        <position position="92"/>
    </location>
    <ligand>
        <name>Zn(2+)</name>
        <dbReference type="ChEBI" id="CHEBI:29105"/>
    </ligand>
</feature>
<dbReference type="InterPro" id="IPR017714">
    <property type="entry name" value="MethylthioRu-1-P_deHdtase_MtnB"/>
</dbReference>